<dbReference type="PANTHER" id="PTHR13145:SF0">
    <property type="entry name" value="E3 UBIQUITIN-PROTEIN LIGASE MARCHF6"/>
    <property type="match status" value="1"/>
</dbReference>
<dbReference type="CDD" id="cd16702">
    <property type="entry name" value="RING_CH-C4HC3_MARCH6"/>
    <property type="match status" value="1"/>
</dbReference>
<keyword evidence="12 14" id="KW-0472">Membrane</keyword>
<evidence type="ECO:0000256" key="7">
    <source>
        <dbReference type="ARBA" id="ARBA00022723"/>
    </source>
</evidence>
<keyword evidence="11 14" id="KW-1133">Transmembrane helix</keyword>
<dbReference type="PANTHER" id="PTHR13145">
    <property type="entry name" value="SSM4 PROTEIN"/>
    <property type="match status" value="1"/>
</dbReference>
<feature type="non-terminal residue" evidence="16">
    <location>
        <position position="525"/>
    </location>
</feature>
<keyword evidence="17" id="KW-1185">Reference proteome</keyword>
<evidence type="ECO:0000256" key="4">
    <source>
        <dbReference type="ARBA" id="ARBA00012483"/>
    </source>
</evidence>
<evidence type="ECO:0000256" key="9">
    <source>
        <dbReference type="ARBA" id="ARBA00022786"/>
    </source>
</evidence>
<evidence type="ECO:0000256" key="13">
    <source>
        <dbReference type="SAM" id="MobiDB-lite"/>
    </source>
</evidence>
<dbReference type="InterPro" id="IPR011016">
    <property type="entry name" value="Znf_RING-CH"/>
</dbReference>
<feature type="compositionally biased region" description="Basic and acidic residues" evidence="13">
    <location>
        <begin position="329"/>
        <end position="338"/>
    </location>
</feature>
<dbReference type="InterPro" id="IPR013083">
    <property type="entry name" value="Znf_RING/FYVE/PHD"/>
</dbReference>
<comment type="pathway">
    <text evidence="3">Protein modification; protein ubiquitination.</text>
</comment>
<evidence type="ECO:0000256" key="2">
    <source>
        <dbReference type="ARBA" id="ARBA00004141"/>
    </source>
</evidence>
<dbReference type="SUPFAM" id="SSF57850">
    <property type="entry name" value="RING/U-box"/>
    <property type="match status" value="1"/>
</dbReference>
<dbReference type="Proteomes" id="UP000242875">
    <property type="component" value="Unassembled WGS sequence"/>
</dbReference>
<name>A0A261XV20_9FUNG</name>
<accession>A0A261XV20</accession>
<evidence type="ECO:0000256" key="6">
    <source>
        <dbReference type="ARBA" id="ARBA00022692"/>
    </source>
</evidence>
<dbReference type="GO" id="GO:0036503">
    <property type="term" value="P:ERAD pathway"/>
    <property type="evidence" value="ECO:0007669"/>
    <property type="project" value="TreeGrafter"/>
</dbReference>
<comment type="caution">
    <text evidence="16">The sequence shown here is derived from an EMBL/GenBank/DDBJ whole genome shotgun (WGS) entry which is preliminary data.</text>
</comment>
<dbReference type="FunFam" id="3.30.40.10:FF:000287">
    <property type="entry name" value="RING finger membrane protein"/>
    <property type="match status" value="1"/>
</dbReference>
<feature type="compositionally biased region" description="Polar residues" evidence="13">
    <location>
        <begin position="340"/>
        <end position="356"/>
    </location>
</feature>
<evidence type="ECO:0000256" key="1">
    <source>
        <dbReference type="ARBA" id="ARBA00000900"/>
    </source>
</evidence>
<gene>
    <name evidence="16" type="ORF">BZG36_05494</name>
</gene>
<dbReference type="PROSITE" id="PS51292">
    <property type="entry name" value="ZF_RING_CH"/>
    <property type="match status" value="1"/>
</dbReference>
<feature type="compositionally biased region" description="Basic and acidic residues" evidence="13">
    <location>
        <begin position="502"/>
        <end position="518"/>
    </location>
</feature>
<feature type="region of interest" description="Disordered" evidence="13">
    <location>
        <begin position="329"/>
        <end position="525"/>
    </location>
</feature>
<feature type="domain" description="RING-CH-type" evidence="15">
    <location>
        <begin position="9"/>
        <end position="70"/>
    </location>
</feature>
<feature type="compositionally biased region" description="Acidic residues" evidence="13">
    <location>
        <begin position="373"/>
        <end position="382"/>
    </location>
</feature>
<keyword evidence="5" id="KW-0808">Transferase</keyword>
<proteinExistence type="predicted"/>
<protein>
    <recommendedName>
        <fullName evidence="4">RING-type E3 ubiquitin transferase</fullName>
        <ecNumber evidence="4">2.3.2.27</ecNumber>
    </recommendedName>
</protein>
<keyword evidence="7" id="KW-0479">Metal-binding</keyword>
<dbReference type="GO" id="GO:0005789">
    <property type="term" value="C:endoplasmic reticulum membrane"/>
    <property type="evidence" value="ECO:0007669"/>
    <property type="project" value="TreeGrafter"/>
</dbReference>
<comment type="catalytic activity">
    <reaction evidence="1">
        <text>S-ubiquitinyl-[E2 ubiquitin-conjugating enzyme]-L-cysteine + [acceptor protein]-L-lysine = [E2 ubiquitin-conjugating enzyme]-L-cysteine + N(6)-ubiquitinyl-[acceptor protein]-L-lysine.</text>
        <dbReference type="EC" id="2.3.2.27"/>
    </reaction>
</comment>
<dbReference type="Gene3D" id="3.30.40.10">
    <property type="entry name" value="Zinc/RING finger domain, C3HC4 (zinc finger)"/>
    <property type="match status" value="1"/>
</dbReference>
<keyword evidence="9" id="KW-0833">Ubl conjugation pathway</keyword>
<comment type="subcellular location">
    <subcellularLocation>
        <location evidence="2">Membrane</location>
        <topology evidence="2">Multi-pass membrane protein</topology>
    </subcellularLocation>
</comment>
<evidence type="ECO:0000256" key="8">
    <source>
        <dbReference type="ARBA" id="ARBA00022771"/>
    </source>
</evidence>
<evidence type="ECO:0000259" key="15">
    <source>
        <dbReference type="PROSITE" id="PS51292"/>
    </source>
</evidence>
<dbReference type="AlphaFoldDB" id="A0A261XV20"/>
<keyword evidence="8" id="KW-0863">Zinc-finger</keyword>
<evidence type="ECO:0000313" key="17">
    <source>
        <dbReference type="Proteomes" id="UP000242875"/>
    </source>
</evidence>
<evidence type="ECO:0000256" key="10">
    <source>
        <dbReference type="ARBA" id="ARBA00022833"/>
    </source>
</evidence>
<feature type="compositionally biased region" description="Basic and acidic residues" evidence="13">
    <location>
        <begin position="440"/>
        <end position="449"/>
    </location>
</feature>
<keyword evidence="10" id="KW-0862">Zinc</keyword>
<evidence type="ECO:0000256" key="12">
    <source>
        <dbReference type="ARBA" id="ARBA00023136"/>
    </source>
</evidence>
<feature type="compositionally biased region" description="Basic and acidic residues" evidence="13">
    <location>
        <begin position="463"/>
        <end position="481"/>
    </location>
</feature>
<dbReference type="Pfam" id="PF12906">
    <property type="entry name" value="RINGv"/>
    <property type="match status" value="1"/>
</dbReference>
<dbReference type="GO" id="GO:0061630">
    <property type="term" value="F:ubiquitin protein ligase activity"/>
    <property type="evidence" value="ECO:0007669"/>
    <property type="project" value="UniProtKB-EC"/>
</dbReference>
<keyword evidence="6 14" id="KW-0812">Transmembrane</keyword>
<dbReference type="GO" id="GO:0008270">
    <property type="term" value="F:zinc ion binding"/>
    <property type="evidence" value="ECO:0007669"/>
    <property type="project" value="UniProtKB-KW"/>
</dbReference>
<dbReference type="EC" id="2.3.2.27" evidence="4"/>
<evidence type="ECO:0000256" key="11">
    <source>
        <dbReference type="ARBA" id="ARBA00022989"/>
    </source>
</evidence>
<dbReference type="OrthoDB" id="264354at2759"/>
<evidence type="ECO:0000313" key="16">
    <source>
        <dbReference type="EMBL" id="OZJ02188.1"/>
    </source>
</evidence>
<dbReference type="EMBL" id="MVBO01000178">
    <property type="protein sequence ID" value="OZJ02188.1"/>
    <property type="molecule type" value="Genomic_DNA"/>
</dbReference>
<reference evidence="16 17" key="1">
    <citation type="journal article" date="2017" name="Mycologia">
        <title>Bifiguratus adelaidae, gen. et sp. nov., a new member of Mucoromycotina in endophytic and soil-dwelling habitats.</title>
        <authorList>
            <person name="Torres-Cruz T.J."/>
            <person name="Billingsley Tobias T.L."/>
            <person name="Almatruk M."/>
            <person name="Hesse C."/>
            <person name="Kuske C.R."/>
            <person name="Desiro A."/>
            <person name="Benucci G.M."/>
            <person name="Bonito G."/>
            <person name="Stajich J.E."/>
            <person name="Dunlap C."/>
            <person name="Arnold A.E."/>
            <person name="Porras-Alfaro A."/>
        </authorList>
    </citation>
    <scope>NUCLEOTIDE SEQUENCE [LARGE SCALE GENOMIC DNA]</scope>
    <source>
        <strain evidence="16 17">AZ0501</strain>
    </source>
</reference>
<evidence type="ECO:0000256" key="14">
    <source>
        <dbReference type="SAM" id="Phobius"/>
    </source>
</evidence>
<feature type="transmembrane region" description="Helical" evidence="14">
    <location>
        <begin position="97"/>
        <end position="123"/>
    </location>
</feature>
<organism evidence="16 17">
    <name type="scientific">Bifiguratus adelaidae</name>
    <dbReference type="NCBI Taxonomy" id="1938954"/>
    <lineage>
        <taxon>Eukaryota</taxon>
        <taxon>Fungi</taxon>
        <taxon>Fungi incertae sedis</taxon>
        <taxon>Mucoromycota</taxon>
        <taxon>Mucoromycotina</taxon>
        <taxon>Endogonomycetes</taxon>
        <taxon>Endogonales</taxon>
        <taxon>Endogonales incertae sedis</taxon>
        <taxon>Bifiguratus</taxon>
    </lineage>
</organism>
<dbReference type="SMART" id="SM00744">
    <property type="entry name" value="RINGv"/>
    <property type="match status" value="1"/>
</dbReference>
<evidence type="ECO:0000256" key="5">
    <source>
        <dbReference type="ARBA" id="ARBA00022679"/>
    </source>
</evidence>
<feature type="compositionally biased region" description="Polar residues" evidence="13">
    <location>
        <begin position="410"/>
        <end position="433"/>
    </location>
</feature>
<feature type="transmembrane region" description="Helical" evidence="14">
    <location>
        <begin position="234"/>
        <end position="253"/>
    </location>
</feature>
<evidence type="ECO:0000256" key="3">
    <source>
        <dbReference type="ARBA" id="ARBA00004906"/>
    </source>
</evidence>
<sequence length="525" mass="58884">MDAVEAMPHRRDEEEICRVCRCEGTPEAPLFHPCKCSGSIRYVHEDCLIEWLSHSRKKYCELCKHPFSFTPVYSPDMPANVPIFLFFRRMLIHSFNLFNTLVRAAMVGTVWLVLLPYVTVWMWRFYFWSGNNLATGMAAMTDVTRAVLGDKQSAEKLVALSANQTSLMEAINYATVRNVTSSPMNGIAKLLEDEIVNYVMNTTILSPYRGDVDDVRRIVNRVGTLMSTFFADCFQGQIITCVVVIVFVAAFLLREWIIQNTPHDFDDRFGIDGDLPDHALAHEEVVVPPPNFAQQGAMLHGFQRQLDEAELRQDDHVRQDFEPLGQHTHTLEHDHDTDEAQTSNAERPSTSESPTENKGKAPNWLASFTPNDESSEFADLEDPALTNPLISSTSSASSSENGGEHANESHIYNQSSQGPAFTSFQSVNSSGSEQFAWPGRRPETDHMNSDGRSTSDFAPNGSLEHRHNSHHDAADRSRFHLPENTPDWGQAHPQGNWLNRDAFPREDGGIAPQDRGEAVPEPGLN</sequence>